<dbReference type="GO" id="GO:0010333">
    <property type="term" value="F:terpene synthase activity"/>
    <property type="evidence" value="ECO:0007669"/>
    <property type="project" value="InterPro"/>
</dbReference>
<name>A0A8S9J8J4_BRACR</name>
<reference evidence="5" key="1">
    <citation type="submission" date="2019-12" db="EMBL/GenBank/DDBJ databases">
        <title>Genome sequencing and annotation of Brassica cretica.</title>
        <authorList>
            <person name="Studholme D.J."/>
            <person name="Sarris P.F."/>
        </authorList>
    </citation>
    <scope>NUCLEOTIDE SEQUENCE</scope>
    <source>
        <strain evidence="5">PFS-001/15</strain>
        <tissue evidence="5">Leaf</tissue>
    </source>
</reference>
<dbReference type="GO" id="GO:0000287">
    <property type="term" value="F:magnesium ion binding"/>
    <property type="evidence" value="ECO:0007669"/>
    <property type="project" value="InterPro"/>
</dbReference>
<dbReference type="InterPro" id="IPR036965">
    <property type="entry name" value="Terpene_synth_N_sf"/>
</dbReference>
<dbReference type="Pfam" id="PF01397">
    <property type="entry name" value="Terpene_synth"/>
    <property type="match status" value="1"/>
</dbReference>
<evidence type="ECO:0008006" key="7">
    <source>
        <dbReference type="Google" id="ProtNLM"/>
    </source>
</evidence>
<dbReference type="SUPFAM" id="SSF48239">
    <property type="entry name" value="Terpenoid cyclases/Protein prenyltransferases"/>
    <property type="match status" value="1"/>
</dbReference>
<dbReference type="SUPFAM" id="SSF48576">
    <property type="entry name" value="Terpenoid synthases"/>
    <property type="match status" value="1"/>
</dbReference>
<dbReference type="InterPro" id="IPR001906">
    <property type="entry name" value="Terpene_synth_N"/>
</dbReference>
<gene>
    <name evidence="5" type="ORF">F2Q68_00002286</name>
</gene>
<dbReference type="Gene3D" id="1.10.600.10">
    <property type="entry name" value="Farnesyl Diphosphate Synthase"/>
    <property type="match status" value="2"/>
</dbReference>
<dbReference type="InterPro" id="IPR008930">
    <property type="entry name" value="Terpenoid_cyclase/PrenylTrfase"/>
</dbReference>
<evidence type="ECO:0000313" key="6">
    <source>
        <dbReference type="Proteomes" id="UP000712281"/>
    </source>
</evidence>
<dbReference type="EMBL" id="QGKW02001660">
    <property type="protein sequence ID" value="KAF2578384.1"/>
    <property type="molecule type" value="Genomic_DNA"/>
</dbReference>
<dbReference type="GO" id="GO:0016114">
    <property type="term" value="P:terpenoid biosynthetic process"/>
    <property type="evidence" value="ECO:0007669"/>
    <property type="project" value="InterPro"/>
</dbReference>
<evidence type="ECO:0000259" key="3">
    <source>
        <dbReference type="Pfam" id="PF01397"/>
    </source>
</evidence>
<evidence type="ECO:0000256" key="1">
    <source>
        <dbReference type="ARBA" id="ARBA00022723"/>
    </source>
</evidence>
<dbReference type="AlphaFoldDB" id="A0A8S9J8J4"/>
<dbReference type="InterPro" id="IPR005630">
    <property type="entry name" value="Terpene_synthase_metal-bd"/>
</dbReference>
<dbReference type="Proteomes" id="UP000712281">
    <property type="component" value="Unassembled WGS sequence"/>
</dbReference>
<protein>
    <recommendedName>
        <fullName evidence="7">Terpene synthase N-terminal domain-containing protein</fullName>
    </recommendedName>
</protein>
<sequence>MASLLQMGLPLIYRNTLVKSIQRPRSFTCTIVAKTTRADESPVVLRRSANYQPSLWDHHHLLSVENKYSKDESVHERDLLKENVRKMLNDERTTHLEQLELIDDLQKLGVSYHFEREIDNILTFTYHKDRRNFMEYDMEYDLHATALEFRLLRQHGFNVPEGKSSLDEMARGDVLKSIQCYMNETGVSEEKARMHVQKMINDMWDEMNYEKIENHSSLIPQDFAETVINLARMSQCMYQYGDGHGCPEKSKVIDRVMSLLFSPIPLE</sequence>
<evidence type="ECO:0000256" key="2">
    <source>
        <dbReference type="ARBA" id="ARBA00022842"/>
    </source>
</evidence>
<evidence type="ECO:0000259" key="4">
    <source>
        <dbReference type="Pfam" id="PF03936"/>
    </source>
</evidence>
<dbReference type="InterPro" id="IPR008949">
    <property type="entry name" value="Isoprenoid_synthase_dom_sf"/>
</dbReference>
<dbReference type="Gene3D" id="1.50.10.130">
    <property type="entry name" value="Terpene synthase, N-terminal domain"/>
    <property type="match status" value="1"/>
</dbReference>
<dbReference type="InterPro" id="IPR050148">
    <property type="entry name" value="Terpene_synthase-like"/>
</dbReference>
<keyword evidence="1" id="KW-0479">Metal-binding</keyword>
<keyword evidence="2" id="KW-0460">Magnesium</keyword>
<evidence type="ECO:0000313" key="5">
    <source>
        <dbReference type="EMBL" id="KAF2578384.1"/>
    </source>
</evidence>
<dbReference type="PANTHER" id="PTHR31225">
    <property type="entry name" value="OS04G0344100 PROTEIN-RELATED"/>
    <property type="match status" value="1"/>
</dbReference>
<dbReference type="Pfam" id="PF03936">
    <property type="entry name" value="Terpene_synth_C"/>
    <property type="match status" value="1"/>
</dbReference>
<organism evidence="5 6">
    <name type="scientific">Brassica cretica</name>
    <name type="common">Mustard</name>
    <dbReference type="NCBI Taxonomy" id="69181"/>
    <lineage>
        <taxon>Eukaryota</taxon>
        <taxon>Viridiplantae</taxon>
        <taxon>Streptophyta</taxon>
        <taxon>Embryophyta</taxon>
        <taxon>Tracheophyta</taxon>
        <taxon>Spermatophyta</taxon>
        <taxon>Magnoliopsida</taxon>
        <taxon>eudicotyledons</taxon>
        <taxon>Gunneridae</taxon>
        <taxon>Pentapetalae</taxon>
        <taxon>rosids</taxon>
        <taxon>malvids</taxon>
        <taxon>Brassicales</taxon>
        <taxon>Brassicaceae</taxon>
        <taxon>Brassiceae</taxon>
        <taxon>Brassica</taxon>
    </lineage>
</organism>
<feature type="domain" description="Terpene synthase N-terminal" evidence="3">
    <location>
        <begin position="55"/>
        <end position="161"/>
    </location>
</feature>
<proteinExistence type="predicted"/>
<comment type="caution">
    <text evidence="5">The sequence shown here is derived from an EMBL/GenBank/DDBJ whole genome shotgun (WGS) entry which is preliminary data.</text>
</comment>
<feature type="domain" description="Terpene synthase metal-binding" evidence="4">
    <location>
        <begin position="164"/>
        <end position="205"/>
    </location>
</feature>
<dbReference type="PANTHER" id="PTHR31225:SF164">
    <property type="entry name" value="TRICYCLENE SYNTHASE, CHLOROPLASTIC"/>
    <property type="match status" value="1"/>
</dbReference>
<accession>A0A8S9J8J4</accession>